<reference evidence="2" key="1">
    <citation type="submission" date="2022-08" db="EMBL/GenBank/DDBJ databases">
        <title>A Global Phylogenomic Analysis of the Shiitake Genus Lentinula.</title>
        <authorList>
            <consortium name="DOE Joint Genome Institute"/>
            <person name="Sierra-Patev S."/>
            <person name="Min B."/>
            <person name="Naranjo-Ortiz M."/>
            <person name="Looney B."/>
            <person name="Konkel Z."/>
            <person name="Slot J.C."/>
            <person name="Sakamoto Y."/>
            <person name="Steenwyk J.L."/>
            <person name="Rokas A."/>
            <person name="Carro J."/>
            <person name="Camarero S."/>
            <person name="Ferreira P."/>
            <person name="Molpeceres G."/>
            <person name="Ruiz-Duenas F.J."/>
            <person name="Serrano A."/>
            <person name="Henrissat B."/>
            <person name="Drula E."/>
            <person name="Hughes K.W."/>
            <person name="Mata J.L."/>
            <person name="Ishikawa N.K."/>
            <person name="Vargas-Isla R."/>
            <person name="Ushijima S."/>
            <person name="Smith C.A."/>
            <person name="Ahrendt S."/>
            <person name="Andreopoulos W."/>
            <person name="He G."/>
            <person name="Labutti K."/>
            <person name="Lipzen A."/>
            <person name="Ng V."/>
            <person name="Riley R."/>
            <person name="Sandor L."/>
            <person name="Barry K."/>
            <person name="Martinez A.T."/>
            <person name="Xiao Y."/>
            <person name="Gibbons J.G."/>
            <person name="Terashima K."/>
            <person name="Grigoriev I.V."/>
            <person name="Hibbett D.S."/>
        </authorList>
    </citation>
    <scope>NUCLEOTIDE SEQUENCE</scope>
    <source>
        <strain evidence="2">RHP3577 ss4</strain>
    </source>
</reference>
<keyword evidence="3" id="KW-1185">Reference proteome</keyword>
<feature type="non-terminal residue" evidence="2">
    <location>
        <position position="125"/>
    </location>
</feature>
<dbReference type="Proteomes" id="UP001150217">
    <property type="component" value="Unassembled WGS sequence"/>
</dbReference>
<accession>A0ABQ8VVC4</accession>
<evidence type="ECO:0000313" key="2">
    <source>
        <dbReference type="EMBL" id="KAJ4500327.1"/>
    </source>
</evidence>
<feature type="signal peptide" evidence="1">
    <location>
        <begin position="1"/>
        <end position="21"/>
    </location>
</feature>
<proteinExistence type="predicted"/>
<feature type="chain" id="PRO_5045514962" evidence="1">
    <location>
        <begin position="22"/>
        <end position="125"/>
    </location>
</feature>
<protein>
    <submittedName>
        <fullName evidence="2">Uncharacterized protein</fullName>
    </submittedName>
</protein>
<organism evidence="2 3">
    <name type="scientific">Lentinula lateritia</name>
    <dbReference type="NCBI Taxonomy" id="40482"/>
    <lineage>
        <taxon>Eukaryota</taxon>
        <taxon>Fungi</taxon>
        <taxon>Dikarya</taxon>
        <taxon>Basidiomycota</taxon>
        <taxon>Agaricomycotina</taxon>
        <taxon>Agaricomycetes</taxon>
        <taxon>Agaricomycetidae</taxon>
        <taxon>Agaricales</taxon>
        <taxon>Marasmiineae</taxon>
        <taxon>Omphalotaceae</taxon>
        <taxon>Lentinula</taxon>
    </lineage>
</organism>
<comment type="caution">
    <text evidence="2">The sequence shown here is derived from an EMBL/GenBank/DDBJ whole genome shotgun (WGS) entry which is preliminary data.</text>
</comment>
<gene>
    <name evidence="2" type="ORF">C8R41DRAFT_811038</name>
</gene>
<keyword evidence="1" id="KW-0732">Signal</keyword>
<dbReference type="EMBL" id="JANVFT010000006">
    <property type="protein sequence ID" value="KAJ4500327.1"/>
    <property type="molecule type" value="Genomic_DNA"/>
</dbReference>
<name>A0ABQ8VVC4_9AGAR</name>
<evidence type="ECO:0000256" key="1">
    <source>
        <dbReference type="SAM" id="SignalP"/>
    </source>
</evidence>
<evidence type="ECO:0000313" key="3">
    <source>
        <dbReference type="Proteomes" id="UP001150217"/>
    </source>
</evidence>
<sequence length="125" mass="13678">MRLDFTYIVTALLISAANVYAAPLTAASGSSSSDLSIRRRTQNTGLVYIRLTGQCRGDDFDLPSSHLNNGEIETRVTTALNKYLSVDPSKMRFVNKYHHSYGPEPPGETLLSIDRNSVASKPSTV</sequence>